<feature type="compositionally biased region" description="Polar residues" evidence="2">
    <location>
        <begin position="1025"/>
        <end position="1042"/>
    </location>
</feature>
<sequence>MQLLPVLNSGIGAKLSSTITRGSGSGETVVPKGAVLKKVGDVRCKSMRTSDIITLCREGSDEGKSVTFEIKKLSRSAVKLSKVPKLGTPVVRLGNMQASAFGMRKSPLFRMPSSFRVKKAPPATPTPATPATPATPETNAYPKTPGTGLGTTRKRKSPSVQFTPEEEIKGSAIHSIFSPSCPGDGDGMIKVLGRINTPRVRIREKVILESNEENEVQVSDSPHAPPTSSQPQQKVSHDKPSSPSLVPTTADPISPSHVEPPVVAPAEPIPEPTNQQAPPTPDQPPPQTTAPSTSPSPKLSPTPSPPVAVSEPSSTYNPPPSTSPSVSSERSQTRLWAMMDSTMSSYSSPLSFHTPSGNGLKSNSRRNQPTTGGTMRTAHDEVGTPGTAYSSWTDKGGSVYGTPGSATAEDKPNDGENKRSGVTVTLGMLNYNHILNCKDPTELEGIVEVLESKYHRRFPALLEAATKRYTEIVAGGGRTEEVEVGKGGEVGEKVELEEEKEEEKEEEEEEEEEDFFVYEDSDSLSDGAAAEVHGVEVYDVLREINLCDIVPKSSPLALGIGQENSPPPPLDSSPAASAPVDAIPISREAVTPRTKTLIQSFGGWKGMLPEPPLTTEAVGTSPQPHDVAEALATKEQPCPDCRVLRDKLCKTVPKEIVSRAEIRMGQVNGQLEGLMKENRKLKEQEKLQISALRSTSEELHSTQNQLAIVQTSTLALPPSAALIESSTVEALKGQLDELGEIKRMRDEEANRIIQELEREVDEKEKELIDLKQSSLTQEEREGWEELIKMKGEEIEKSERKWTQILDVKEGEIEELQRTISRKDAQLKAGETNFQKYKERLDLLGDLHSTSSSQARSEAHDLMGQLKDACLENTALAVHEVTIKAKNEQLERELDVVRENLRQTEEEMERLKRVGEEEGEGRIVRGEGEIREWKRREKMYREEIKVLNKHLENQGARVSMDLYKMALEEVEEGREECRGLRVWGEKMEDRVKELEGKMMKARISAPLTPASIKSKATPKREESKAQRLQTPAGRTSAGRTPSSRMAMAAKLKEKRKGLGSSGVKEVFKANTSSNIVQQAPGKSASFIKAKSPILMNAFMASKQRKLFRKGGKGQVGGRGLAGELDAENTIN</sequence>
<dbReference type="Proteomes" id="UP001165065">
    <property type="component" value="Unassembled WGS sequence"/>
</dbReference>
<comment type="caution">
    <text evidence="3">The sequence shown here is derived from an EMBL/GenBank/DDBJ whole genome shotgun (WGS) entry which is preliminary data.</text>
</comment>
<dbReference type="OrthoDB" id="10516507at2759"/>
<dbReference type="EMBL" id="BRYA01000285">
    <property type="protein sequence ID" value="GMI46163.1"/>
    <property type="molecule type" value="Genomic_DNA"/>
</dbReference>
<feature type="coiled-coil region" evidence="1">
    <location>
        <begin position="805"/>
        <end position="832"/>
    </location>
</feature>
<feature type="region of interest" description="Disordered" evidence="2">
    <location>
        <begin position="1107"/>
        <end position="1130"/>
    </location>
</feature>
<feature type="compositionally biased region" description="Low complexity" evidence="2">
    <location>
        <begin position="307"/>
        <end position="316"/>
    </location>
</feature>
<feature type="coiled-coil region" evidence="1">
    <location>
        <begin position="879"/>
        <end position="949"/>
    </location>
</feature>
<name>A0A9W7GKX3_9STRA</name>
<protein>
    <submittedName>
        <fullName evidence="3">Uncharacterized protein</fullName>
    </submittedName>
</protein>
<evidence type="ECO:0000313" key="4">
    <source>
        <dbReference type="Proteomes" id="UP001165065"/>
    </source>
</evidence>
<keyword evidence="4" id="KW-1185">Reference proteome</keyword>
<feature type="compositionally biased region" description="Basic and acidic residues" evidence="2">
    <location>
        <begin position="408"/>
        <end position="419"/>
    </location>
</feature>
<keyword evidence="1" id="KW-0175">Coiled coil</keyword>
<feature type="region of interest" description="Disordered" evidence="2">
    <location>
        <begin position="1002"/>
        <end position="1043"/>
    </location>
</feature>
<feature type="compositionally biased region" description="Polar residues" evidence="2">
    <location>
        <begin position="341"/>
        <end position="374"/>
    </location>
</feature>
<gene>
    <name evidence="3" type="ORF">TrCOL_g10696</name>
</gene>
<dbReference type="AlphaFoldDB" id="A0A9W7GKX3"/>
<feature type="compositionally biased region" description="Pro residues" evidence="2">
    <location>
        <begin position="278"/>
        <end position="288"/>
    </location>
</feature>
<organism evidence="3 4">
    <name type="scientific">Triparma columacea</name>
    <dbReference type="NCBI Taxonomy" id="722753"/>
    <lineage>
        <taxon>Eukaryota</taxon>
        <taxon>Sar</taxon>
        <taxon>Stramenopiles</taxon>
        <taxon>Ochrophyta</taxon>
        <taxon>Bolidophyceae</taxon>
        <taxon>Parmales</taxon>
        <taxon>Triparmaceae</taxon>
        <taxon>Triparma</taxon>
    </lineage>
</organism>
<feature type="region of interest" description="Disordered" evidence="2">
    <location>
        <begin position="486"/>
        <end position="516"/>
    </location>
</feature>
<evidence type="ECO:0000256" key="1">
    <source>
        <dbReference type="SAM" id="Coils"/>
    </source>
</evidence>
<feature type="compositionally biased region" description="Polar residues" evidence="2">
    <location>
        <begin position="216"/>
        <end position="234"/>
    </location>
</feature>
<dbReference type="PANTHER" id="PTHR33472:SF28">
    <property type="entry name" value="BROMO AND FHA DOMAIN-CONTAINING PROTEIN DDB_G0267958"/>
    <property type="match status" value="1"/>
</dbReference>
<feature type="region of interest" description="Disordered" evidence="2">
    <location>
        <begin position="117"/>
        <end position="184"/>
    </location>
</feature>
<evidence type="ECO:0000256" key="2">
    <source>
        <dbReference type="SAM" id="MobiDB-lite"/>
    </source>
</evidence>
<feature type="coiled-coil region" evidence="1">
    <location>
        <begin position="746"/>
        <end position="773"/>
    </location>
</feature>
<feature type="compositionally biased region" description="Acidic residues" evidence="2">
    <location>
        <begin position="495"/>
        <end position="516"/>
    </location>
</feature>
<accession>A0A9W7GKX3</accession>
<feature type="compositionally biased region" description="Low complexity" evidence="2">
    <location>
        <begin position="259"/>
        <end position="277"/>
    </location>
</feature>
<evidence type="ECO:0000313" key="3">
    <source>
        <dbReference type="EMBL" id="GMI46163.1"/>
    </source>
</evidence>
<dbReference type="PANTHER" id="PTHR33472">
    <property type="entry name" value="OS01G0106600 PROTEIN"/>
    <property type="match status" value="1"/>
</dbReference>
<feature type="region of interest" description="Disordered" evidence="2">
    <location>
        <begin position="211"/>
        <end position="419"/>
    </location>
</feature>
<reference evidence="4" key="1">
    <citation type="journal article" date="2023" name="Commun. Biol.">
        <title>Genome analysis of Parmales, the sister group of diatoms, reveals the evolutionary specialization of diatoms from phago-mixotrophs to photoautotrophs.</title>
        <authorList>
            <person name="Ban H."/>
            <person name="Sato S."/>
            <person name="Yoshikawa S."/>
            <person name="Yamada K."/>
            <person name="Nakamura Y."/>
            <person name="Ichinomiya M."/>
            <person name="Sato N."/>
            <person name="Blanc-Mathieu R."/>
            <person name="Endo H."/>
            <person name="Kuwata A."/>
            <person name="Ogata H."/>
        </authorList>
    </citation>
    <scope>NUCLEOTIDE SEQUENCE [LARGE SCALE GENOMIC DNA]</scope>
</reference>
<proteinExistence type="predicted"/>